<dbReference type="Proteomes" id="UP000233767">
    <property type="component" value="Unassembled WGS sequence"/>
</dbReference>
<dbReference type="PANTHER" id="PTHR46796">
    <property type="entry name" value="HTH-TYPE TRANSCRIPTIONAL ACTIVATOR RHAS-RELATED"/>
    <property type="match status" value="1"/>
</dbReference>
<dbReference type="EMBL" id="RCCB01000012">
    <property type="protein sequence ID" value="RLJ24269.1"/>
    <property type="molecule type" value="Genomic_DNA"/>
</dbReference>
<organism evidence="6 8">
    <name type="scientific">Flavobacterium lindanitolerans</name>
    <dbReference type="NCBI Taxonomy" id="428988"/>
    <lineage>
        <taxon>Bacteria</taxon>
        <taxon>Pseudomonadati</taxon>
        <taxon>Bacteroidota</taxon>
        <taxon>Flavobacteriia</taxon>
        <taxon>Flavobacteriales</taxon>
        <taxon>Flavobacteriaceae</taxon>
        <taxon>Flavobacterium</taxon>
    </lineage>
</organism>
<dbReference type="SMART" id="SM00342">
    <property type="entry name" value="HTH_ARAC"/>
    <property type="match status" value="1"/>
</dbReference>
<reference evidence="6 8" key="2">
    <citation type="submission" date="2018-10" db="EMBL/GenBank/DDBJ databases">
        <title>Genomic Encyclopedia of Archaeal and Bacterial Type Strains, Phase II (KMG-II): from individual species to whole genera.</title>
        <authorList>
            <person name="Goeker M."/>
        </authorList>
    </citation>
    <scope>NUCLEOTIDE SEQUENCE [LARGE SCALE GENOMIC DNA]</scope>
    <source>
        <strain evidence="6 8">DSM 21886</strain>
    </source>
</reference>
<dbReference type="Proteomes" id="UP000275027">
    <property type="component" value="Unassembled WGS sequence"/>
</dbReference>
<dbReference type="PROSITE" id="PS01124">
    <property type="entry name" value="HTH_ARAC_FAMILY_2"/>
    <property type="match status" value="1"/>
</dbReference>
<evidence type="ECO:0000256" key="2">
    <source>
        <dbReference type="ARBA" id="ARBA00023125"/>
    </source>
</evidence>
<dbReference type="PANTHER" id="PTHR46796:SF15">
    <property type="entry name" value="BLL1074 PROTEIN"/>
    <property type="match status" value="1"/>
</dbReference>
<dbReference type="InterPro" id="IPR018060">
    <property type="entry name" value="HTH_AraC"/>
</dbReference>
<evidence type="ECO:0000313" key="8">
    <source>
        <dbReference type="Proteomes" id="UP000275027"/>
    </source>
</evidence>
<reference evidence="5 7" key="1">
    <citation type="submission" date="2017-12" db="EMBL/GenBank/DDBJ databases">
        <title>Genomic Encyclopedia of Type Strains, Phase III (KMG-III): the genomes of soil and plant-associated and newly described type strains.</title>
        <authorList>
            <person name="Whitman W."/>
        </authorList>
    </citation>
    <scope>NUCLEOTIDE SEQUENCE [LARGE SCALE GENOMIC DNA]</scope>
    <source>
        <strain evidence="5 7">IP-10</strain>
    </source>
</reference>
<comment type="caution">
    <text evidence="6">The sequence shown here is derived from an EMBL/GenBank/DDBJ whole genome shotgun (WGS) entry which is preliminary data.</text>
</comment>
<keyword evidence="7" id="KW-1185">Reference proteome</keyword>
<keyword evidence="2 6" id="KW-0238">DNA-binding</keyword>
<keyword evidence="1" id="KW-0805">Transcription regulation</keyword>
<feature type="domain" description="HTH araC/xylS-type" evidence="4">
    <location>
        <begin position="142"/>
        <end position="237"/>
    </location>
</feature>
<dbReference type="EMBL" id="PJND01000007">
    <property type="protein sequence ID" value="PKW29929.1"/>
    <property type="molecule type" value="Genomic_DNA"/>
</dbReference>
<evidence type="ECO:0000259" key="4">
    <source>
        <dbReference type="PROSITE" id="PS01124"/>
    </source>
</evidence>
<evidence type="ECO:0000313" key="7">
    <source>
        <dbReference type="Proteomes" id="UP000233767"/>
    </source>
</evidence>
<dbReference type="InterPro" id="IPR046532">
    <property type="entry name" value="DUF6597"/>
</dbReference>
<dbReference type="Pfam" id="PF20240">
    <property type="entry name" value="DUF6597"/>
    <property type="match status" value="1"/>
</dbReference>
<dbReference type="RefSeq" id="WP_101471685.1">
    <property type="nucleotide sequence ID" value="NZ_PJND01000007.1"/>
</dbReference>
<proteinExistence type="predicted"/>
<sequence>MDGPFKYKIEKPDSSIAGYVESFWEIRTPSGEPKNIIVLPDGRIDIIFSYSDTEPFRAVLLGLETEASQTLMQSGGTMFAVSLRLLAVEYLLEASVSSLLNGGRLLPEGFWNIAKEDLSDFDAFCNKLTGKIQSLIKTVPDNRKLRLFDQIYTSNGTLTVKELSEKAGWSSRQMNRYFSHQFGLPLKTYCNILRFRASFKHLKEGKLFPEQDFADQAHFIRDVKKFSGVLPKELSQNKNDRFIQFSTLNKK</sequence>
<accession>A0A497UDW1</accession>
<evidence type="ECO:0000313" key="5">
    <source>
        <dbReference type="EMBL" id="PKW29929.1"/>
    </source>
</evidence>
<evidence type="ECO:0000313" key="6">
    <source>
        <dbReference type="EMBL" id="RLJ24269.1"/>
    </source>
</evidence>
<dbReference type="AlphaFoldDB" id="A0A497UDW1"/>
<dbReference type="GO" id="GO:0003700">
    <property type="term" value="F:DNA-binding transcription factor activity"/>
    <property type="evidence" value="ECO:0007669"/>
    <property type="project" value="InterPro"/>
</dbReference>
<gene>
    <name evidence="5" type="ORF">B0G92_1577</name>
    <name evidence="6" type="ORF">CLV50_2149</name>
</gene>
<name>A0A497UDW1_9FLAO</name>
<dbReference type="Gene3D" id="1.10.10.60">
    <property type="entry name" value="Homeodomain-like"/>
    <property type="match status" value="1"/>
</dbReference>
<evidence type="ECO:0000256" key="1">
    <source>
        <dbReference type="ARBA" id="ARBA00023015"/>
    </source>
</evidence>
<evidence type="ECO:0000256" key="3">
    <source>
        <dbReference type="ARBA" id="ARBA00023163"/>
    </source>
</evidence>
<protein>
    <submittedName>
        <fullName evidence="6">AraC-like DNA-binding protein</fullName>
    </submittedName>
</protein>
<dbReference type="GO" id="GO:0043565">
    <property type="term" value="F:sequence-specific DNA binding"/>
    <property type="evidence" value="ECO:0007669"/>
    <property type="project" value="InterPro"/>
</dbReference>
<dbReference type="InterPro" id="IPR050204">
    <property type="entry name" value="AraC_XylS_family_regulators"/>
</dbReference>
<keyword evidence="3" id="KW-0804">Transcription</keyword>